<dbReference type="PANTHER" id="PTHR47150:SF5">
    <property type="entry name" value="OS07G0546750 PROTEIN"/>
    <property type="match status" value="1"/>
</dbReference>
<dbReference type="EMBL" id="CAMAPF010001132">
    <property type="protein sequence ID" value="CAH9147471.1"/>
    <property type="molecule type" value="Genomic_DNA"/>
</dbReference>
<dbReference type="Pfam" id="PF04827">
    <property type="entry name" value="Plant_tran"/>
    <property type="match status" value="1"/>
</dbReference>
<name>A0AAV0GIH9_9ASTE</name>
<evidence type="ECO:0000313" key="2">
    <source>
        <dbReference type="Proteomes" id="UP001152523"/>
    </source>
</evidence>
<proteinExistence type="predicted"/>
<protein>
    <recommendedName>
        <fullName evidence="3">DDE Tnp4 domain-containing protein</fullName>
    </recommendedName>
</protein>
<evidence type="ECO:0000313" key="1">
    <source>
        <dbReference type="EMBL" id="CAH9147471.1"/>
    </source>
</evidence>
<accession>A0AAV0GIH9</accession>
<dbReference type="InterPro" id="IPR006912">
    <property type="entry name" value="Harbinger_derived_prot"/>
</dbReference>
<dbReference type="AlphaFoldDB" id="A0AAV0GIH9"/>
<dbReference type="PANTHER" id="PTHR47150">
    <property type="entry name" value="OS12G0169200 PROTEIN"/>
    <property type="match status" value="1"/>
</dbReference>
<sequence>MLPGLFDRIMNDVVCFDSFFAPKIDAFNQVSLSLQQKLTSAIFMPANGCSANSLDQLCRLGETTILSCLKKICKAIIGIYGSSYLRSPNPDDLHRLLEKASKKGFPGMIGSIDCMHWEWRNCPTAWAGQFTAYKRKPTIGHEVVASYDTWIWHAFLGTAGSNNDLNMLASSPVFNAVVNGFAPQVHYTVNNNLYNQCYYLAEGIYPTWATFVKTISHPDTPKKQLFAAKQEAYRNDVERAFDILQTRCTILRGAARSYETQTLGDIMLTCIILHNMIVEDEYEETDDDPGTQDYSAQDYR</sequence>
<gene>
    <name evidence="1" type="ORF">CEPIT_LOCUS43773</name>
</gene>
<comment type="caution">
    <text evidence="1">The sequence shown here is derived from an EMBL/GenBank/DDBJ whole genome shotgun (WGS) entry which is preliminary data.</text>
</comment>
<reference evidence="1" key="1">
    <citation type="submission" date="2022-07" db="EMBL/GenBank/DDBJ databases">
        <authorList>
            <person name="Macas J."/>
            <person name="Novak P."/>
            <person name="Neumann P."/>
        </authorList>
    </citation>
    <scope>NUCLEOTIDE SEQUENCE</scope>
</reference>
<dbReference type="Proteomes" id="UP001152523">
    <property type="component" value="Unassembled WGS sequence"/>
</dbReference>
<keyword evidence="2" id="KW-1185">Reference proteome</keyword>
<evidence type="ECO:0008006" key="3">
    <source>
        <dbReference type="Google" id="ProtNLM"/>
    </source>
</evidence>
<organism evidence="1 2">
    <name type="scientific">Cuscuta epithymum</name>
    <dbReference type="NCBI Taxonomy" id="186058"/>
    <lineage>
        <taxon>Eukaryota</taxon>
        <taxon>Viridiplantae</taxon>
        <taxon>Streptophyta</taxon>
        <taxon>Embryophyta</taxon>
        <taxon>Tracheophyta</taxon>
        <taxon>Spermatophyta</taxon>
        <taxon>Magnoliopsida</taxon>
        <taxon>eudicotyledons</taxon>
        <taxon>Gunneridae</taxon>
        <taxon>Pentapetalae</taxon>
        <taxon>asterids</taxon>
        <taxon>lamiids</taxon>
        <taxon>Solanales</taxon>
        <taxon>Convolvulaceae</taxon>
        <taxon>Cuscuteae</taxon>
        <taxon>Cuscuta</taxon>
        <taxon>Cuscuta subgen. Cuscuta</taxon>
    </lineage>
</organism>